<gene>
    <name evidence="1" type="ORF">GFSPODELE1_LOCUS1686</name>
</gene>
<reference evidence="2" key="1">
    <citation type="submission" date="2024-04" db="EMBL/GenBank/DDBJ databases">
        <authorList>
            <person name="Shaw F."/>
            <person name="Minotto A."/>
        </authorList>
    </citation>
    <scope>NUCLEOTIDE SEQUENCE [LARGE SCALE GENOMIC DNA]</scope>
</reference>
<sequence>MPAPGSSAPPRQSSKPVLGHVNLMVDTFIANANIDDLRAIVRRTLATNPPSLAACFSEAARERLLQTNATSRPAGILFTKNEADGRTIPGPDLRPTLIRARTLYGAGLGFASLRLLAVVVKATQGHMWDEGGYLENILAEIDADISQALQSSREELDGGRVGDMAMARQAMEELRAAVKESQAGVEGWGGVYPFDRAAVTLDYCKV</sequence>
<name>A0ABP1CP74_9APHY</name>
<accession>A0ABP1CP74</accession>
<protein>
    <submittedName>
        <fullName evidence="1">Uncharacterized protein</fullName>
    </submittedName>
</protein>
<evidence type="ECO:0000313" key="2">
    <source>
        <dbReference type="Proteomes" id="UP001497453"/>
    </source>
</evidence>
<proteinExistence type="predicted"/>
<evidence type="ECO:0000313" key="1">
    <source>
        <dbReference type="EMBL" id="CAL1697491.1"/>
    </source>
</evidence>
<dbReference type="EMBL" id="OZ037953">
    <property type="protein sequence ID" value="CAL1697491.1"/>
    <property type="molecule type" value="Genomic_DNA"/>
</dbReference>
<organism evidence="1 2">
    <name type="scientific">Somion occarium</name>
    <dbReference type="NCBI Taxonomy" id="3059160"/>
    <lineage>
        <taxon>Eukaryota</taxon>
        <taxon>Fungi</taxon>
        <taxon>Dikarya</taxon>
        <taxon>Basidiomycota</taxon>
        <taxon>Agaricomycotina</taxon>
        <taxon>Agaricomycetes</taxon>
        <taxon>Polyporales</taxon>
        <taxon>Cerrenaceae</taxon>
        <taxon>Somion</taxon>
    </lineage>
</organism>
<dbReference type="Proteomes" id="UP001497453">
    <property type="component" value="Chromosome 10"/>
</dbReference>
<keyword evidence="2" id="KW-1185">Reference proteome</keyword>